<evidence type="ECO:0000313" key="1">
    <source>
        <dbReference type="EMBL" id="SUE95765.1"/>
    </source>
</evidence>
<dbReference type="RefSeq" id="WP_115292625.1">
    <property type="nucleotide sequence ID" value="NZ_UGUU01000002.1"/>
</dbReference>
<gene>
    <name evidence="1" type="ORF">NCTC10899_05004</name>
</gene>
<dbReference type="AlphaFoldDB" id="A0A379PN70"/>
<dbReference type="Proteomes" id="UP000254260">
    <property type="component" value="Unassembled WGS sequence"/>
</dbReference>
<reference evidence="1 2" key="1">
    <citation type="submission" date="2018-06" db="EMBL/GenBank/DDBJ databases">
        <authorList>
            <consortium name="Pathogen Informatics"/>
            <person name="Doyle S."/>
        </authorList>
    </citation>
    <scope>NUCLEOTIDE SEQUENCE [LARGE SCALE GENOMIC DNA]</scope>
    <source>
        <strain evidence="1 2">NCTC10899</strain>
    </source>
</reference>
<accession>A0A379PN70</accession>
<organism evidence="1 2">
    <name type="scientific">Ectopseudomonas mendocina</name>
    <name type="common">Pseudomonas mendocina</name>
    <dbReference type="NCBI Taxonomy" id="300"/>
    <lineage>
        <taxon>Bacteria</taxon>
        <taxon>Pseudomonadati</taxon>
        <taxon>Pseudomonadota</taxon>
        <taxon>Gammaproteobacteria</taxon>
        <taxon>Pseudomonadales</taxon>
        <taxon>Pseudomonadaceae</taxon>
        <taxon>Ectopseudomonas</taxon>
    </lineage>
</organism>
<sequence>MSKVTVKSARAVFANAAEKFAAMSAEAKVKLDAATTPEEQKAHKDTMQENATHAKYCESIAKQSDEVIALLIAQQVDCEALANGSRELKKRAVFMLQALVSGRKVDDRAFDSVLLRLAAKRDSKLSIQQIQREMQHSTATQANYFKTFCEFFKFATYSKSEKEVSFQYDSFFLAELVKVYSEK</sequence>
<proteinExistence type="predicted"/>
<protein>
    <submittedName>
        <fullName evidence="1">Uncharacterized protein</fullName>
    </submittedName>
</protein>
<dbReference type="EMBL" id="UGUU01000002">
    <property type="protein sequence ID" value="SUE95765.1"/>
    <property type="molecule type" value="Genomic_DNA"/>
</dbReference>
<name>A0A379PN70_ECTME</name>
<evidence type="ECO:0000313" key="2">
    <source>
        <dbReference type="Proteomes" id="UP000254260"/>
    </source>
</evidence>